<evidence type="ECO:0000256" key="1">
    <source>
        <dbReference type="ARBA" id="ARBA00022679"/>
    </source>
</evidence>
<dbReference type="Gene3D" id="1.10.510.10">
    <property type="entry name" value="Transferase(Phosphotransferase) domain 1"/>
    <property type="match status" value="1"/>
</dbReference>
<keyword evidence="2 5" id="KW-0547">Nucleotide-binding</keyword>
<dbReference type="Gene3D" id="3.30.200.20">
    <property type="entry name" value="Phosphorylase Kinase, domain 1"/>
    <property type="match status" value="1"/>
</dbReference>
<name>A0A6M5YH77_9BACT</name>
<evidence type="ECO:0000256" key="5">
    <source>
        <dbReference type="PROSITE-ProRule" id="PRU10141"/>
    </source>
</evidence>
<dbReference type="RefSeq" id="WP_171469218.1">
    <property type="nucleotide sequence ID" value="NZ_CP053452.2"/>
</dbReference>
<dbReference type="Proteomes" id="UP000503447">
    <property type="component" value="Chromosome"/>
</dbReference>
<dbReference type="SMART" id="SM00220">
    <property type="entry name" value="S_TKc"/>
    <property type="match status" value="1"/>
</dbReference>
<keyword evidence="4 5" id="KW-0067">ATP-binding</keyword>
<sequence>MLDPLAEPDSDLLALNSIGSELSDSRADTRPDPGPAEDSPQPTPGPHAPEWGTHPDPAERRRATGTGAYPPIPGYDVQQLVGHGGMGVVYRAVHRATGRTVALKLVNPSGVHDPQTRSRFDREVRTLAALKHPNIVPVYDAGDWHGFPYCAMEFVPGGTLSEHLDRVRADVRGAVRLMVKVARAVAAMHAAGVLHRDLKPLNILLGPNDEPMVADFGLVRWSGDESVLTITEQLIGTRVYMAPEQTLGHRADHTPACDIWALGVTLYEVLTSSRPFADDDSSNLYARIRTEEAPRIDTRFPAVPAELAAVVQKCLQKRPEDRYVTAAAVADDLDRWLRGEPSPTAPVPAAVITPQPARRSRRVRTLLVVTVTALLATGVGAAVVRRETPHTEPDKKTLAERVAAGEKVKLTDEKGLPLFPPVPVPGHEWGEKTLDGYHAYFSRFVGLVSLADEPWGQPIRVEADVGIPYSADGRSKGGIYVGRRAHTVPNLVCESLVDCCLTPRFEAGTKKPRLSYSNGLYWWTGDHYGTRTAHHEQSVPWSADGNTDGLRFAHLIVEVRGNEVRTTGDGVGLRPVAEQWALLSLNTQASKHPHLRHTFAPPAFGTGIGMFCHNTECVVANVTVSKLDP</sequence>
<dbReference type="PROSITE" id="PS00107">
    <property type="entry name" value="PROTEIN_KINASE_ATP"/>
    <property type="match status" value="1"/>
</dbReference>
<dbReference type="GO" id="GO:0004674">
    <property type="term" value="F:protein serine/threonine kinase activity"/>
    <property type="evidence" value="ECO:0007669"/>
    <property type="project" value="TreeGrafter"/>
</dbReference>
<evidence type="ECO:0000256" key="3">
    <source>
        <dbReference type="ARBA" id="ARBA00022777"/>
    </source>
</evidence>
<evidence type="ECO:0000256" key="6">
    <source>
        <dbReference type="SAM" id="MobiDB-lite"/>
    </source>
</evidence>
<feature type="compositionally biased region" description="Acidic residues" evidence="6">
    <location>
        <begin position="1"/>
        <end position="10"/>
    </location>
</feature>
<keyword evidence="9" id="KW-1185">Reference proteome</keyword>
<dbReference type="AlphaFoldDB" id="A0A6M5YH77"/>
<dbReference type="PANTHER" id="PTHR43289:SF6">
    <property type="entry name" value="SERINE_THREONINE-PROTEIN KINASE NEKL-3"/>
    <property type="match status" value="1"/>
</dbReference>
<feature type="binding site" evidence="5">
    <location>
        <position position="104"/>
    </location>
    <ligand>
        <name>ATP</name>
        <dbReference type="ChEBI" id="CHEBI:30616"/>
    </ligand>
</feature>
<protein>
    <recommendedName>
        <fullName evidence="7">Protein kinase domain-containing protein</fullName>
    </recommendedName>
</protein>
<dbReference type="InterPro" id="IPR008271">
    <property type="entry name" value="Ser/Thr_kinase_AS"/>
</dbReference>
<feature type="region of interest" description="Disordered" evidence="6">
    <location>
        <begin position="1"/>
        <end position="71"/>
    </location>
</feature>
<evidence type="ECO:0000313" key="8">
    <source>
        <dbReference type="EMBL" id="QJW92914.1"/>
    </source>
</evidence>
<gene>
    <name evidence="8" type="ORF">FTUN_0411</name>
</gene>
<keyword evidence="1" id="KW-0808">Transferase</keyword>
<keyword evidence="3" id="KW-0418">Kinase</keyword>
<dbReference type="InterPro" id="IPR017441">
    <property type="entry name" value="Protein_kinase_ATP_BS"/>
</dbReference>
<evidence type="ECO:0000256" key="4">
    <source>
        <dbReference type="ARBA" id="ARBA00022840"/>
    </source>
</evidence>
<dbReference type="PANTHER" id="PTHR43289">
    <property type="entry name" value="MITOGEN-ACTIVATED PROTEIN KINASE KINASE KINASE 20-RELATED"/>
    <property type="match status" value="1"/>
</dbReference>
<dbReference type="InterPro" id="IPR000719">
    <property type="entry name" value="Prot_kinase_dom"/>
</dbReference>
<dbReference type="PROSITE" id="PS00108">
    <property type="entry name" value="PROTEIN_KINASE_ST"/>
    <property type="match status" value="1"/>
</dbReference>
<dbReference type="InterPro" id="IPR011009">
    <property type="entry name" value="Kinase-like_dom_sf"/>
</dbReference>
<dbReference type="PROSITE" id="PS50011">
    <property type="entry name" value="PROTEIN_KINASE_DOM"/>
    <property type="match status" value="1"/>
</dbReference>
<feature type="domain" description="Protein kinase" evidence="7">
    <location>
        <begin position="75"/>
        <end position="337"/>
    </location>
</feature>
<evidence type="ECO:0000256" key="2">
    <source>
        <dbReference type="ARBA" id="ARBA00022741"/>
    </source>
</evidence>
<evidence type="ECO:0000313" key="9">
    <source>
        <dbReference type="Proteomes" id="UP000503447"/>
    </source>
</evidence>
<evidence type="ECO:0000259" key="7">
    <source>
        <dbReference type="PROSITE" id="PS50011"/>
    </source>
</evidence>
<dbReference type="GO" id="GO:0005524">
    <property type="term" value="F:ATP binding"/>
    <property type="evidence" value="ECO:0007669"/>
    <property type="project" value="UniProtKB-UniRule"/>
</dbReference>
<dbReference type="KEGG" id="ftj:FTUN_0411"/>
<reference evidence="9" key="1">
    <citation type="submission" date="2020-05" db="EMBL/GenBank/DDBJ databases">
        <title>Frigoriglobus tundricola gen. nov., sp. nov., a psychrotolerant cellulolytic planctomycete of the family Gemmataceae with two divergent copies of 16S rRNA gene.</title>
        <authorList>
            <person name="Kulichevskaya I.S."/>
            <person name="Ivanova A.A."/>
            <person name="Naumoff D.G."/>
            <person name="Beletsky A.V."/>
            <person name="Rijpstra W.I.C."/>
            <person name="Sinninghe Damste J.S."/>
            <person name="Mardanov A.V."/>
            <person name="Ravin N.V."/>
            <person name="Dedysh S.N."/>
        </authorList>
    </citation>
    <scope>NUCLEOTIDE SEQUENCE [LARGE SCALE GENOMIC DNA]</scope>
    <source>
        <strain evidence="9">PL17</strain>
    </source>
</reference>
<dbReference type="EMBL" id="CP053452">
    <property type="protein sequence ID" value="QJW92914.1"/>
    <property type="molecule type" value="Genomic_DNA"/>
</dbReference>
<proteinExistence type="predicted"/>
<organism evidence="8 9">
    <name type="scientific">Frigoriglobus tundricola</name>
    <dbReference type="NCBI Taxonomy" id="2774151"/>
    <lineage>
        <taxon>Bacteria</taxon>
        <taxon>Pseudomonadati</taxon>
        <taxon>Planctomycetota</taxon>
        <taxon>Planctomycetia</taxon>
        <taxon>Gemmatales</taxon>
        <taxon>Gemmataceae</taxon>
        <taxon>Frigoriglobus</taxon>
    </lineage>
</organism>
<dbReference type="Pfam" id="PF00069">
    <property type="entry name" value="Pkinase"/>
    <property type="match status" value="1"/>
</dbReference>
<accession>A0A6M5YH77</accession>
<dbReference type="CDD" id="cd14014">
    <property type="entry name" value="STKc_PknB_like"/>
    <property type="match status" value="1"/>
</dbReference>
<dbReference type="SUPFAM" id="SSF56112">
    <property type="entry name" value="Protein kinase-like (PK-like)"/>
    <property type="match status" value="1"/>
</dbReference>